<sequence>MIMLQPEYHRRHLETQYHNQAKKHGVMWYVA</sequence>
<organism evidence="1">
    <name type="scientific">marine sediment metagenome</name>
    <dbReference type="NCBI Taxonomy" id="412755"/>
    <lineage>
        <taxon>unclassified sequences</taxon>
        <taxon>metagenomes</taxon>
        <taxon>ecological metagenomes</taxon>
    </lineage>
</organism>
<dbReference type="EMBL" id="LAZR01007013">
    <property type="protein sequence ID" value="KKM88050.1"/>
    <property type="molecule type" value="Genomic_DNA"/>
</dbReference>
<accession>A0A0F9NGZ9</accession>
<name>A0A0F9NGZ9_9ZZZZ</name>
<proteinExistence type="predicted"/>
<gene>
    <name evidence="1" type="ORF">LCGC14_1262680</name>
</gene>
<reference evidence="1" key="1">
    <citation type="journal article" date="2015" name="Nature">
        <title>Complex archaea that bridge the gap between prokaryotes and eukaryotes.</title>
        <authorList>
            <person name="Spang A."/>
            <person name="Saw J.H."/>
            <person name="Jorgensen S.L."/>
            <person name="Zaremba-Niedzwiedzka K."/>
            <person name="Martijn J."/>
            <person name="Lind A.E."/>
            <person name="van Eijk R."/>
            <person name="Schleper C."/>
            <person name="Guy L."/>
            <person name="Ettema T.J."/>
        </authorList>
    </citation>
    <scope>NUCLEOTIDE SEQUENCE</scope>
</reference>
<comment type="caution">
    <text evidence="1">The sequence shown here is derived from an EMBL/GenBank/DDBJ whole genome shotgun (WGS) entry which is preliminary data.</text>
</comment>
<evidence type="ECO:0000313" key="1">
    <source>
        <dbReference type="EMBL" id="KKM88050.1"/>
    </source>
</evidence>
<dbReference type="AlphaFoldDB" id="A0A0F9NGZ9"/>
<protein>
    <submittedName>
        <fullName evidence="1">Uncharacterized protein</fullName>
    </submittedName>
</protein>